<dbReference type="AlphaFoldDB" id="A0A6A4HG09"/>
<organism evidence="3 4">
    <name type="scientific">Gymnopus androsaceus JB14</name>
    <dbReference type="NCBI Taxonomy" id="1447944"/>
    <lineage>
        <taxon>Eukaryota</taxon>
        <taxon>Fungi</taxon>
        <taxon>Dikarya</taxon>
        <taxon>Basidiomycota</taxon>
        <taxon>Agaricomycotina</taxon>
        <taxon>Agaricomycetes</taxon>
        <taxon>Agaricomycetidae</taxon>
        <taxon>Agaricales</taxon>
        <taxon>Marasmiineae</taxon>
        <taxon>Omphalotaceae</taxon>
        <taxon>Gymnopus</taxon>
    </lineage>
</organism>
<dbReference type="OrthoDB" id="3265515at2759"/>
<accession>A0A6A4HG09</accession>
<dbReference type="InterPro" id="IPR036397">
    <property type="entry name" value="RNaseH_sf"/>
</dbReference>
<dbReference type="EMBL" id="ML769510">
    <property type="protein sequence ID" value="KAE9396661.1"/>
    <property type="molecule type" value="Genomic_DNA"/>
</dbReference>
<keyword evidence="4" id="KW-1185">Reference proteome</keyword>
<dbReference type="SUPFAM" id="SSF53098">
    <property type="entry name" value="Ribonuclease H-like"/>
    <property type="match status" value="1"/>
</dbReference>
<sequence>ISWVPGHMGYAGNERADVEAKKAVETAVQSSPNKKLPSQPHKRLPKSRTSAVRKYKKELETRHAQEWMESPQYAKFQAID</sequence>
<feature type="non-terminal residue" evidence="3">
    <location>
        <position position="80"/>
    </location>
</feature>
<name>A0A6A4HG09_9AGAR</name>
<reference evidence="3" key="1">
    <citation type="journal article" date="2019" name="Environ. Microbiol.">
        <title>Fungal ecological strategies reflected in gene transcription - a case study of two litter decomposers.</title>
        <authorList>
            <person name="Barbi F."/>
            <person name="Kohler A."/>
            <person name="Barry K."/>
            <person name="Baskaran P."/>
            <person name="Daum C."/>
            <person name="Fauchery L."/>
            <person name="Ihrmark K."/>
            <person name="Kuo A."/>
            <person name="LaButti K."/>
            <person name="Lipzen A."/>
            <person name="Morin E."/>
            <person name="Grigoriev I.V."/>
            <person name="Henrissat B."/>
            <person name="Lindahl B."/>
            <person name="Martin F."/>
        </authorList>
    </citation>
    <scope>NUCLEOTIDE SEQUENCE</scope>
    <source>
        <strain evidence="3">JB14</strain>
    </source>
</reference>
<dbReference type="Proteomes" id="UP000799118">
    <property type="component" value="Unassembled WGS sequence"/>
</dbReference>
<feature type="region of interest" description="Disordered" evidence="1">
    <location>
        <begin position="21"/>
        <end position="51"/>
    </location>
</feature>
<evidence type="ECO:0000259" key="2">
    <source>
        <dbReference type="PROSITE" id="PS50879"/>
    </source>
</evidence>
<dbReference type="PROSITE" id="PS50879">
    <property type="entry name" value="RNASE_H_1"/>
    <property type="match status" value="1"/>
</dbReference>
<dbReference type="GO" id="GO:0004523">
    <property type="term" value="F:RNA-DNA hybrid ribonuclease activity"/>
    <property type="evidence" value="ECO:0007669"/>
    <property type="project" value="InterPro"/>
</dbReference>
<dbReference type="InterPro" id="IPR002156">
    <property type="entry name" value="RNaseH_domain"/>
</dbReference>
<dbReference type="Gene3D" id="3.30.420.10">
    <property type="entry name" value="Ribonuclease H-like superfamily/Ribonuclease H"/>
    <property type="match status" value="1"/>
</dbReference>
<protein>
    <recommendedName>
        <fullName evidence="2">RNase H type-1 domain-containing protein</fullName>
    </recommendedName>
</protein>
<dbReference type="GO" id="GO:0003676">
    <property type="term" value="F:nucleic acid binding"/>
    <property type="evidence" value="ECO:0007669"/>
    <property type="project" value="InterPro"/>
</dbReference>
<proteinExistence type="predicted"/>
<dbReference type="InterPro" id="IPR012337">
    <property type="entry name" value="RNaseH-like_sf"/>
</dbReference>
<evidence type="ECO:0000256" key="1">
    <source>
        <dbReference type="SAM" id="MobiDB-lite"/>
    </source>
</evidence>
<feature type="domain" description="RNase H type-1" evidence="2">
    <location>
        <begin position="1"/>
        <end position="25"/>
    </location>
</feature>
<gene>
    <name evidence="3" type="ORF">BT96DRAFT_755927</name>
</gene>
<feature type="non-terminal residue" evidence="3">
    <location>
        <position position="1"/>
    </location>
</feature>
<evidence type="ECO:0000313" key="3">
    <source>
        <dbReference type="EMBL" id="KAE9396661.1"/>
    </source>
</evidence>
<evidence type="ECO:0000313" key="4">
    <source>
        <dbReference type="Proteomes" id="UP000799118"/>
    </source>
</evidence>
<feature type="compositionally biased region" description="Basic residues" evidence="1">
    <location>
        <begin position="40"/>
        <end position="51"/>
    </location>
</feature>